<gene>
    <name evidence="1" type="ORF">PK98_14125</name>
</gene>
<dbReference type="EMBL" id="JTDN01000002">
    <property type="protein sequence ID" value="KHL24977.1"/>
    <property type="molecule type" value="Genomic_DNA"/>
</dbReference>
<name>A0A0B2BY90_9SPHN</name>
<accession>A0A0B2BY90</accession>
<evidence type="ECO:0000313" key="2">
    <source>
        <dbReference type="Proteomes" id="UP000030988"/>
    </source>
</evidence>
<evidence type="ECO:0000313" key="1">
    <source>
        <dbReference type="EMBL" id="KHL24977.1"/>
    </source>
</evidence>
<comment type="caution">
    <text evidence="1">The sequence shown here is derived from an EMBL/GenBank/DDBJ whole genome shotgun (WGS) entry which is preliminary data.</text>
</comment>
<dbReference type="Proteomes" id="UP000030988">
    <property type="component" value="Unassembled WGS sequence"/>
</dbReference>
<reference evidence="1 2" key="1">
    <citation type="submission" date="2014-11" db="EMBL/GenBank/DDBJ databases">
        <title>Draft genome sequence of Kirrobacter mercurialis.</title>
        <authorList>
            <person name="Coil D.A."/>
            <person name="Eisen J.A."/>
        </authorList>
    </citation>
    <scope>NUCLEOTIDE SEQUENCE [LARGE SCALE GENOMIC DNA]</scope>
    <source>
        <strain evidence="1 2">Coronado</strain>
    </source>
</reference>
<proteinExistence type="predicted"/>
<organism evidence="1 2">
    <name type="scientific">Croceibacterium mercuriale</name>
    <dbReference type="NCBI Taxonomy" id="1572751"/>
    <lineage>
        <taxon>Bacteria</taxon>
        <taxon>Pseudomonadati</taxon>
        <taxon>Pseudomonadota</taxon>
        <taxon>Alphaproteobacteria</taxon>
        <taxon>Sphingomonadales</taxon>
        <taxon>Erythrobacteraceae</taxon>
        <taxon>Croceibacterium</taxon>
    </lineage>
</organism>
<dbReference type="AlphaFoldDB" id="A0A0B2BY90"/>
<sequence>MGEFVSKVEAAVDDFATILAKDGMSGAEVYSRNCEQAARQSNDILDTDYCIAFDMAAMATDLGFAQSTGMPQNIHFKMRAQILDSDYARFAEVSSNRTEIIWTQVNTVLDTSIQAAANRSGY</sequence>
<keyword evidence="2" id="KW-1185">Reference proteome</keyword>
<protein>
    <submittedName>
        <fullName evidence="1">Uncharacterized protein</fullName>
    </submittedName>
</protein>